<evidence type="ECO:0008006" key="4">
    <source>
        <dbReference type="Google" id="ProtNLM"/>
    </source>
</evidence>
<name>A0A4R8L7R4_9BACL</name>
<feature type="signal peptide" evidence="1">
    <location>
        <begin position="1"/>
        <end position="25"/>
    </location>
</feature>
<sequence>MKASHFICVSLGIAFSALCPAVVMADTSTSNIPNSQVTLTASQEATAEAQQQKIVNLINSSGSNTSNVTTGMLSPDSMPDYGPATPSYTVSTGTMTEPDAGTTCGPIAAYNLLYNIPHSSRPSVSTLKSQLGWTNSAGTGYGSNWTSTLNSDQSYHTYSLSPVDPSVTDVYDDTIYAVGYEQHVPDILDIYGYIPGYQSSGPNYLYHYVTGDSYNVSTDTMGWYDESDLNANGHNVSYTVSELNSLNSGSSTSLHFQGVVY</sequence>
<proteinExistence type="predicted"/>
<comment type="caution">
    <text evidence="2">The sequence shown here is derived from an EMBL/GenBank/DDBJ whole genome shotgun (WGS) entry which is preliminary data.</text>
</comment>
<dbReference type="OrthoDB" id="3191145at2"/>
<keyword evidence="1" id="KW-0732">Signal</keyword>
<protein>
    <recommendedName>
        <fullName evidence="4">Peptidase C39-like protein</fullName>
    </recommendedName>
</protein>
<dbReference type="AlphaFoldDB" id="A0A4R8L7R4"/>
<keyword evidence="3" id="KW-1185">Reference proteome</keyword>
<accession>A0A4R8L7R4</accession>
<organism evidence="2 3">
    <name type="scientific">Alicyclobacillus sacchari</name>
    <dbReference type="NCBI Taxonomy" id="392010"/>
    <lineage>
        <taxon>Bacteria</taxon>
        <taxon>Bacillati</taxon>
        <taxon>Bacillota</taxon>
        <taxon>Bacilli</taxon>
        <taxon>Bacillales</taxon>
        <taxon>Alicyclobacillaceae</taxon>
        <taxon>Alicyclobacillus</taxon>
    </lineage>
</organism>
<dbReference type="EMBL" id="SORF01000032">
    <property type="protein sequence ID" value="TDY38772.1"/>
    <property type="molecule type" value="Genomic_DNA"/>
</dbReference>
<dbReference type="Proteomes" id="UP000294581">
    <property type="component" value="Unassembled WGS sequence"/>
</dbReference>
<feature type="chain" id="PRO_5020833726" description="Peptidase C39-like protein" evidence="1">
    <location>
        <begin position="26"/>
        <end position="261"/>
    </location>
</feature>
<dbReference type="RefSeq" id="WP_134161277.1">
    <property type="nucleotide sequence ID" value="NZ_SORF01000032.1"/>
</dbReference>
<evidence type="ECO:0000256" key="1">
    <source>
        <dbReference type="SAM" id="SignalP"/>
    </source>
</evidence>
<evidence type="ECO:0000313" key="2">
    <source>
        <dbReference type="EMBL" id="TDY38772.1"/>
    </source>
</evidence>
<evidence type="ECO:0000313" key="3">
    <source>
        <dbReference type="Proteomes" id="UP000294581"/>
    </source>
</evidence>
<reference evidence="2 3" key="1">
    <citation type="submission" date="2019-03" db="EMBL/GenBank/DDBJ databases">
        <title>Genomic Encyclopedia of Type Strains, Phase IV (KMG-IV): sequencing the most valuable type-strain genomes for metagenomic binning, comparative biology and taxonomic classification.</title>
        <authorList>
            <person name="Goeker M."/>
        </authorList>
    </citation>
    <scope>NUCLEOTIDE SEQUENCE [LARGE SCALE GENOMIC DNA]</scope>
    <source>
        <strain evidence="2 3">DSM 17974</strain>
    </source>
</reference>
<gene>
    <name evidence="2" type="ORF">C7445_1325</name>
</gene>